<reference evidence="1 2" key="1">
    <citation type="journal article" date="2021" name="BMC Genomics">
        <title>Datura genome reveals duplications of psychoactive alkaloid biosynthetic genes and high mutation rate following tissue culture.</title>
        <authorList>
            <person name="Rajewski A."/>
            <person name="Carter-House D."/>
            <person name="Stajich J."/>
            <person name="Litt A."/>
        </authorList>
    </citation>
    <scope>NUCLEOTIDE SEQUENCE [LARGE SCALE GENOMIC DNA]</scope>
    <source>
        <strain evidence="1">AR-01</strain>
    </source>
</reference>
<gene>
    <name evidence="1" type="ORF">HAX54_008011</name>
</gene>
<evidence type="ECO:0000313" key="2">
    <source>
        <dbReference type="Proteomes" id="UP000823775"/>
    </source>
</evidence>
<organism evidence="1 2">
    <name type="scientific">Datura stramonium</name>
    <name type="common">Jimsonweed</name>
    <name type="synonym">Common thornapple</name>
    <dbReference type="NCBI Taxonomy" id="4076"/>
    <lineage>
        <taxon>Eukaryota</taxon>
        <taxon>Viridiplantae</taxon>
        <taxon>Streptophyta</taxon>
        <taxon>Embryophyta</taxon>
        <taxon>Tracheophyta</taxon>
        <taxon>Spermatophyta</taxon>
        <taxon>Magnoliopsida</taxon>
        <taxon>eudicotyledons</taxon>
        <taxon>Gunneridae</taxon>
        <taxon>Pentapetalae</taxon>
        <taxon>asterids</taxon>
        <taxon>lamiids</taxon>
        <taxon>Solanales</taxon>
        <taxon>Solanaceae</taxon>
        <taxon>Solanoideae</taxon>
        <taxon>Datureae</taxon>
        <taxon>Datura</taxon>
    </lineage>
</organism>
<sequence length="247" mass="27170">MEPSQKDLREMKFGCVPLGNSAPLNGALPIPVIPSGFHLTASGIVDDDHENSMADQSEAHPLKASLQWKDIPELGHEKHGLQVALVRDIVRFRFLIEPLAASEDAWFAKSWSANLGAIASIDLAARNRSFEHYPGKELPVLAFLQFCQVNDHLYFLGLTVSSDPLTHACCSCDSHNLDSFVAGLKQAGQEDLEGETETAMAADEQNDLVGVPGLEVDQEMYAVDCIVETWLLIRLNRMFLVPRCPVC</sequence>
<proteinExistence type="predicted"/>
<dbReference type="Proteomes" id="UP000823775">
    <property type="component" value="Unassembled WGS sequence"/>
</dbReference>
<name>A0ABS8WX20_DATST</name>
<comment type="caution">
    <text evidence="1">The sequence shown here is derived from an EMBL/GenBank/DDBJ whole genome shotgun (WGS) entry which is preliminary data.</text>
</comment>
<evidence type="ECO:0000313" key="1">
    <source>
        <dbReference type="EMBL" id="MCE3216781.1"/>
    </source>
</evidence>
<dbReference type="EMBL" id="JACEIK010014124">
    <property type="protein sequence ID" value="MCE3216781.1"/>
    <property type="molecule type" value="Genomic_DNA"/>
</dbReference>
<protein>
    <submittedName>
        <fullName evidence="1">Uncharacterized protein</fullName>
    </submittedName>
</protein>
<accession>A0ABS8WX20</accession>
<keyword evidence="2" id="KW-1185">Reference proteome</keyword>